<organism evidence="1 2">
    <name type="scientific">candidate division WWE3 bacterium</name>
    <dbReference type="NCBI Taxonomy" id="2053526"/>
    <lineage>
        <taxon>Bacteria</taxon>
        <taxon>Katanobacteria</taxon>
    </lineage>
</organism>
<dbReference type="Gene3D" id="3.10.690.10">
    <property type="entry name" value="Bifunctional nuclease domain"/>
    <property type="match status" value="1"/>
</dbReference>
<sequence>MYGRYSVKYITRNNDNPDSCTIYLFDEAEKVLVPIEESYTRGLVLLEAMKKEPAASPTIWDTVKRVLCYYNIHLLHFSISEIVDNALYSYVVLSCSGQSCNSLKTFFKPGSTDVAGSGSELSSFVVPGPAFADKGGPEDLYKETHASASETAEILIDLVDGLCLSYQLNVPILLSPKVVEEAGIKITKELLESAINSS</sequence>
<dbReference type="Proteomes" id="UP000714817">
    <property type="component" value="Unassembled WGS sequence"/>
</dbReference>
<dbReference type="InterPro" id="IPR036104">
    <property type="entry name" value="BFN_sf"/>
</dbReference>
<evidence type="ECO:0000313" key="2">
    <source>
        <dbReference type="Proteomes" id="UP000714817"/>
    </source>
</evidence>
<accession>A0A955E0M3</accession>
<evidence type="ECO:0000313" key="1">
    <source>
        <dbReference type="EMBL" id="MCA9301794.1"/>
    </source>
</evidence>
<reference evidence="1" key="1">
    <citation type="submission" date="2020-04" db="EMBL/GenBank/DDBJ databases">
        <authorList>
            <person name="Zhang T."/>
        </authorList>
    </citation>
    <scope>NUCLEOTIDE SEQUENCE</scope>
    <source>
        <strain evidence="1">HKST-UBA80</strain>
    </source>
</reference>
<gene>
    <name evidence="1" type="ORF">KDA10_00275</name>
</gene>
<dbReference type="SUPFAM" id="SSF103256">
    <property type="entry name" value="Hypothetical protein TM0160"/>
    <property type="match status" value="1"/>
</dbReference>
<dbReference type="EMBL" id="JAGQNY010000001">
    <property type="protein sequence ID" value="MCA9301794.1"/>
    <property type="molecule type" value="Genomic_DNA"/>
</dbReference>
<dbReference type="AlphaFoldDB" id="A0A955E0M3"/>
<name>A0A955E0M3_UNCKA</name>
<protein>
    <submittedName>
        <fullName evidence="1">Uncharacterized protein</fullName>
    </submittedName>
</protein>
<comment type="caution">
    <text evidence="1">The sequence shown here is derived from an EMBL/GenBank/DDBJ whole genome shotgun (WGS) entry which is preliminary data.</text>
</comment>
<reference evidence="1" key="2">
    <citation type="journal article" date="2021" name="Microbiome">
        <title>Successional dynamics and alternative stable states in a saline activated sludge microbial community over 9 years.</title>
        <authorList>
            <person name="Wang Y."/>
            <person name="Ye J."/>
            <person name="Ju F."/>
            <person name="Liu L."/>
            <person name="Boyd J.A."/>
            <person name="Deng Y."/>
            <person name="Parks D.H."/>
            <person name="Jiang X."/>
            <person name="Yin X."/>
            <person name="Woodcroft B.J."/>
            <person name="Tyson G.W."/>
            <person name="Hugenholtz P."/>
            <person name="Polz M.F."/>
            <person name="Zhang T."/>
        </authorList>
    </citation>
    <scope>NUCLEOTIDE SEQUENCE</scope>
    <source>
        <strain evidence="1">HKST-UBA80</strain>
    </source>
</reference>
<proteinExistence type="predicted"/>
<dbReference type="GO" id="GO:0004518">
    <property type="term" value="F:nuclease activity"/>
    <property type="evidence" value="ECO:0007669"/>
    <property type="project" value="InterPro"/>
</dbReference>